<organism evidence="1 2">
    <name type="scientific">Dubosiella muris</name>
    <dbReference type="NCBI Taxonomy" id="3038133"/>
    <lineage>
        <taxon>Bacteria</taxon>
        <taxon>Bacillati</taxon>
        <taxon>Bacillota</taxon>
        <taxon>Erysipelotrichia</taxon>
        <taxon>Erysipelotrichales</taxon>
        <taxon>Erysipelotrichaceae</taxon>
        <taxon>Dubosiella</taxon>
    </lineage>
</organism>
<comment type="caution">
    <text evidence="1">The sequence shown here is derived from an EMBL/GenBank/DDBJ whole genome shotgun (WGS) entry which is preliminary data.</text>
</comment>
<reference evidence="1" key="1">
    <citation type="submission" date="2019-04" db="EMBL/GenBank/DDBJ databases">
        <title>Microbes associate with the intestines of laboratory mice.</title>
        <authorList>
            <person name="Navarre W."/>
            <person name="Wong E."/>
            <person name="Huang K."/>
            <person name="Tropini C."/>
            <person name="Ng K."/>
            <person name="Yu B."/>
        </authorList>
    </citation>
    <scope>NUCLEOTIDE SEQUENCE</scope>
    <source>
        <strain evidence="1">NM09_H32</strain>
    </source>
</reference>
<evidence type="ECO:0000313" key="2">
    <source>
        <dbReference type="Proteomes" id="UP000308836"/>
    </source>
</evidence>
<accession>A0AC61R9N3</accession>
<evidence type="ECO:0000313" key="1">
    <source>
        <dbReference type="EMBL" id="TGY66734.1"/>
    </source>
</evidence>
<sequence>MRKRKRWPLAALACLCLTGCDIANTRDASYLTSGDYTAALPFQENDTRVKHVSLISDMDVRMQMEEGLMDLSRQYFSPNDVAFRSHTFLDYDELDATDGSRGLLGTLRDGNPNGLNPNANEEFDTGNGVVQGGIILVDIYELDWYANDRLAGISLGLIVNDKINYNNQDYEITPEKMENYLNVTFSKLVTYMRERFNEVTVNVPIFVAAYELDSDPLTSSPGGYVYDGYFDGTNSTFHNLDQTQATVPSAKFTELDPEMAADFTEFKNALLNVLPDATYVTGEAKLNKGVTQKLSLTVTAHGKTLAEVMAITQEAKEKMNLFTDTECAYVVTVKNDDDVYALMRRAKDSTNVLITTAI</sequence>
<proteinExistence type="predicted"/>
<dbReference type="EMBL" id="SRYG01000004">
    <property type="protein sequence ID" value="TGY66734.1"/>
    <property type="molecule type" value="Genomic_DNA"/>
</dbReference>
<dbReference type="Proteomes" id="UP000308836">
    <property type="component" value="Unassembled WGS sequence"/>
</dbReference>
<keyword evidence="2" id="KW-1185">Reference proteome</keyword>
<protein>
    <submittedName>
        <fullName evidence="1">CamS family sex pheromone protein</fullName>
    </submittedName>
</protein>
<gene>
    <name evidence="1" type="ORF">E5336_02790</name>
</gene>
<name>A0AC61R9N3_9FIRM</name>